<protein>
    <recommendedName>
        <fullName evidence="1">Secretion system C-terminal sorting domain-containing protein</fullName>
    </recommendedName>
</protein>
<sequence length="111" mass="11636">MESGVAYEYKLEAVPADDTPETLGTTQATAGQPASFAILSVYPNPASEQVTVSLSLPNTEIVELAIYDITGRLIMQQSLGELPAGEKSVILNTKELASGVYTLSASSPTSE</sequence>
<name>X1HQA0_9ZZZZ</name>
<gene>
    <name evidence="2" type="ORF">S03H2_38413</name>
</gene>
<reference evidence="2" key="1">
    <citation type="journal article" date="2014" name="Front. Microbiol.">
        <title>High frequency of phylogenetically diverse reductive dehalogenase-homologous genes in deep subseafloor sedimentary metagenomes.</title>
        <authorList>
            <person name="Kawai M."/>
            <person name="Futagami T."/>
            <person name="Toyoda A."/>
            <person name="Takaki Y."/>
            <person name="Nishi S."/>
            <person name="Hori S."/>
            <person name="Arai W."/>
            <person name="Tsubouchi T."/>
            <person name="Morono Y."/>
            <person name="Uchiyama I."/>
            <person name="Ito T."/>
            <person name="Fujiyama A."/>
            <person name="Inagaki F."/>
            <person name="Takami H."/>
        </authorList>
    </citation>
    <scope>NUCLEOTIDE SEQUENCE</scope>
    <source>
        <strain evidence="2">Expedition CK06-06</strain>
    </source>
</reference>
<organism evidence="2">
    <name type="scientific">marine sediment metagenome</name>
    <dbReference type="NCBI Taxonomy" id="412755"/>
    <lineage>
        <taxon>unclassified sequences</taxon>
        <taxon>metagenomes</taxon>
        <taxon>ecological metagenomes</taxon>
    </lineage>
</organism>
<dbReference type="Gene3D" id="2.60.40.4070">
    <property type="match status" value="1"/>
</dbReference>
<dbReference type="Pfam" id="PF18962">
    <property type="entry name" value="Por_Secre_tail"/>
    <property type="match status" value="1"/>
</dbReference>
<dbReference type="AlphaFoldDB" id="X1HQA0"/>
<dbReference type="EMBL" id="BARU01023681">
    <property type="protein sequence ID" value="GAH55984.1"/>
    <property type="molecule type" value="Genomic_DNA"/>
</dbReference>
<accession>X1HQA0</accession>
<feature type="non-terminal residue" evidence="2">
    <location>
        <position position="111"/>
    </location>
</feature>
<proteinExistence type="predicted"/>
<dbReference type="NCBIfam" id="TIGR04183">
    <property type="entry name" value="Por_Secre_tail"/>
    <property type="match status" value="1"/>
</dbReference>
<comment type="caution">
    <text evidence="2">The sequence shown here is derived from an EMBL/GenBank/DDBJ whole genome shotgun (WGS) entry which is preliminary data.</text>
</comment>
<evidence type="ECO:0000259" key="1">
    <source>
        <dbReference type="Pfam" id="PF18962"/>
    </source>
</evidence>
<evidence type="ECO:0000313" key="2">
    <source>
        <dbReference type="EMBL" id="GAH55984.1"/>
    </source>
</evidence>
<dbReference type="InterPro" id="IPR026444">
    <property type="entry name" value="Secre_tail"/>
</dbReference>
<feature type="domain" description="Secretion system C-terminal sorting" evidence="1">
    <location>
        <begin position="41"/>
        <end position="107"/>
    </location>
</feature>